<accession>A0A916RXF4</accession>
<dbReference type="SUPFAM" id="SSF53774">
    <property type="entry name" value="Glutaminase/Asparaginase"/>
    <property type="match status" value="1"/>
</dbReference>
<evidence type="ECO:0000313" key="4">
    <source>
        <dbReference type="Proteomes" id="UP000636264"/>
    </source>
</evidence>
<reference evidence="3" key="1">
    <citation type="journal article" date="2014" name="Int. J. Syst. Evol. Microbiol.">
        <title>Complete genome sequence of Corynebacterium casei LMG S-19264T (=DSM 44701T), isolated from a smear-ripened cheese.</title>
        <authorList>
            <consortium name="US DOE Joint Genome Institute (JGI-PGF)"/>
            <person name="Walter F."/>
            <person name="Albersmeier A."/>
            <person name="Kalinowski J."/>
            <person name="Ruckert C."/>
        </authorList>
    </citation>
    <scope>NUCLEOTIDE SEQUENCE</scope>
    <source>
        <strain evidence="3">CGMCC 1.15320</strain>
    </source>
</reference>
<organism evidence="3 4">
    <name type="scientific">Nitratireductor aestuarii</name>
    <dbReference type="NCBI Taxonomy" id="1735103"/>
    <lineage>
        <taxon>Bacteria</taxon>
        <taxon>Pseudomonadati</taxon>
        <taxon>Pseudomonadota</taxon>
        <taxon>Alphaproteobacteria</taxon>
        <taxon>Hyphomicrobiales</taxon>
        <taxon>Phyllobacteriaceae</taxon>
        <taxon>Nitratireductor</taxon>
    </lineage>
</organism>
<proteinExistence type="predicted"/>
<name>A0A916RXF4_9HYPH</name>
<reference evidence="3" key="2">
    <citation type="submission" date="2020-09" db="EMBL/GenBank/DDBJ databases">
        <authorList>
            <person name="Sun Q."/>
            <person name="Zhou Y."/>
        </authorList>
    </citation>
    <scope>NUCLEOTIDE SEQUENCE</scope>
    <source>
        <strain evidence="3">CGMCC 1.15320</strain>
    </source>
</reference>
<dbReference type="InterPro" id="IPR006034">
    <property type="entry name" value="Asparaginase/glutaminase-like"/>
</dbReference>
<dbReference type="GO" id="GO:0004067">
    <property type="term" value="F:asparaginase activity"/>
    <property type="evidence" value="ECO:0007669"/>
    <property type="project" value="UniProtKB-UniRule"/>
</dbReference>
<comment type="caution">
    <text evidence="3">The sequence shown here is derived from an EMBL/GenBank/DDBJ whole genome shotgun (WGS) entry which is preliminary data.</text>
</comment>
<dbReference type="PIRSF" id="PIRSF500176">
    <property type="entry name" value="L_ASNase"/>
    <property type="match status" value="1"/>
</dbReference>
<protein>
    <submittedName>
        <fullName evidence="3">Asparaginase</fullName>
    </submittedName>
</protein>
<gene>
    <name evidence="3" type="primary">ansA1</name>
    <name evidence="3" type="ORF">GCM10011385_31970</name>
</gene>
<dbReference type="InterPro" id="IPR027474">
    <property type="entry name" value="L-asparaginase_N"/>
</dbReference>
<dbReference type="AlphaFoldDB" id="A0A916RXF4"/>
<evidence type="ECO:0000259" key="2">
    <source>
        <dbReference type="Pfam" id="PF00710"/>
    </source>
</evidence>
<dbReference type="Pfam" id="PF00710">
    <property type="entry name" value="Asparaginase"/>
    <property type="match status" value="1"/>
</dbReference>
<sequence length="572" mass="62064">MAQSNTGPGKKIRIAHLAGPNATIQNTPPLVTSNKARARHGLPLLTDVEGNPSRYDVLRPQKLAAPVVVYVEQFSAHPLEKDLAELYAEPDGYLDEYGEFTRERRSETDKPVFKVELKPEDGYYPLPYMALQADGSPWETDGTGARVERAKSRQPFMPDGKRTFDEVDRLGIDSLGIGNTISNYAEVDYFRLAPSGGYTKGLSASERSDQGEGDIAPETPGKDFFHYRPAHLNASPPRMTLARITNMAQEILGSGEYDGAIWTQGSPRIEETVYWFSLALDIKVPICGNASQRYHGQISNDGPKNLADSVEWLRSKVWADEDGKNRAGIVMVQDQRVFAAREVTKVDARPGGYAAAGGHGGILGAAGGGTGSVLRYIPATKHTWQSEVSITKLPSSVTGLRGTPSGIETITVAIKDAEGKLLETAIPKVSIVKDASYIEDDWESDPAQEVDTIAFMEYKLKNAPLSGFVLEGLNPYGKPAATAKSRILLQAVYSGFPVVNVGRGTTEGFAIRGGPFIAGSNLTSVKARMLLMLCIMKFGMLPPAKDPLNPTAAEKQATEEVLTKYQAIFDTH</sequence>
<dbReference type="PIRSF" id="PIRSF001220">
    <property type="entry name" value="L-ASNase_gatD"/>
    <property type="match status" value="1"/>
</dbReference>
<dbReference type="Gene3D" id="3.40.50.1170">
    <property type="entry name" value="L-asparaginase, N-terminal domain"/>
    <property type="match status" value="1"/>
</dbReference>
<evidence type="ECO:0000256" key="1">
    <source>
        <dbReference type="SAM" id="MobiDB-lite"/>
    </source>
</evidence>
<dbReference type="RefSeq" id="WP_188722100.1">
    <property type="nucleotide sequence ID" value="NZ_BMIF01000010.1"/>
</dbReference>
<dbReference type="Proteomes" id="UP000636264">
    <property type="component" value="Unassembled WGS sequence"/>
</dbReference>
<dbReference type="InterPro" id="IPR037152">
    <property type="entry name" value="L-asparaginase_N_sf"/>
</dbReference>
<dbReference type="InterPro" id="IPR036152">
    <property type="entry name" value="Asp/glu_Ase-like_sf"/>
</dbReference>
<feature type="region of interest" description="Disordered" evidence="1">
    <location>
        <begin position="203"/>
        <end position="222"/>
    </location>
</feature>
<keyword evidence="4" id="KW-1185">Reference proteome</keyword>
<feature type="domain" description="L-asparaginase N-terminal" evidence="2">
    <location>
        <begin position="237"/>
        <end position="348"/>
    </location>
</feature>
<dbReference type="EMBL" id="BMIF01000010">
    <property type="protein sequence ID" value="GGA75530.1"/>
    <property type="molecule type" value="Genomic_DNA"/>
</dbReference>
<dbReference type="SMART" id="SM00870">
    <property type="entry name" value="Asparaginase"/>
    <property type="match status" value="1"/>
</dbReference>
<dbReference type="PROSITE" id="PS51732">
    <property type="entry name" value="ASN_GLN_ASE_3"/>
    <property type="match status" value="1"/>
</dbReference>
<evidence type="ECO:0000313" key="3">
    <source>
        <dbReference type="EMBL" id="GGA75530.1"/>
    </source>
</evidence>